<name>A0A9D2BA22_9FIRM</name>
<protein>
    <submittedName>
        <fullName evidence="2">DUF1653 domain-containing protein</fullName>
    </submittedName>
</protein>
<comment type="caution">
    <text evidence="2">The sequence shown here is derived from an EMBL/GenBank/DDBJ whole genome shotgun (WGS) entry which is preliminary data.</text>
</comment>
<dbReference type="Proteomes" id="UP000886721">
    <property type="component" value="Unassembled WGS sequence"/>
</dbReference>
<gene>
    <name evidence="2" type="ORF">H9735_10130</name>
</gene>
<dbReference type="InterPro" id="IPR037135">
    <property type="entry name" value="DUF1653-like_dom_sf"/>
</dbReference>
<organism evidence="2 3">
    <name type="scientific">Candidatus Anaerostipes excrementavium</name>
    <dbReference type="NCBI Taxonomy" id="2838463"/>
    <lineage>
        <taxon>Bacteria</taxon>
        <taxon>Bacillati</taxon>
        <taxon>Bacillota</taxon>
        <taxon>Clostridia</taxon>
        <taxon>Lachnospirales</taxon>
        <taxon>Lachnospiraceae</taxon>
        <taxon>Anaerostipes</taxon>
    </lineage>
</organism>
<feature type="domain" description="DUF1653" evidence="1">
    <location>
        <begin position="13"/>
        <end position="76"/>
    </location>
</feature>
<dbReference type="Pfam" id="PF07866">
    <property type="entry name" value="DUF1653"/>
    <property type="match status" value="1"/>
</dbReference>
<dbReference type="EMBL" id="DXEM01000031">
    <property type="protein sequence ID" value="HIX68458.1"/>
    <property type="molecule type" value="Genomic_DNA"/>
</dbReference>
<reference evidence="2" key="1">
    <citation type="journal article" date="2021" name="PeerJ">
        <title>Extensive microbial diversity within the chicken gut microbiome revealed by metagenomics and culture.</title>
        <authorList>
            <person name="Gilroy R."/>
            <person name="Ravi A."/>
            <person name="Getino M."/>
            <person name="Pursley I."/>
            <person name="Horton D.L."/>
            <person name="Alikhan N.F."/>
            <person name="Baker D."/>
            <person name="Gharbi K."/>
            <person name="Hall N."/>
            <person name="Watson M."/>
            <person name="Adriaenssens E.M."/>
            <person name="Foster-Nyarko E."/>
            <person name="Jarju S."/>
            <person name="Secka A."/>
            <person name="Antonio M."/>
            <person name="Oren A."/>
            <person name="Chaudhuri R.R."/>
            <person name="La Ragione R."/>
            <person name="Hildebrand F."/>
            <person name="Pallen M.J."/>
        </authorList>
    </citation>
    <scope>NUCLEOTIDE SEQUENCE</scope>
    <source>
        <strain evidence="2">CHK191-13928</strain>
    </source>
</reference>
<proteinExistence type="predicted"/>
<dbReference type="AlphaFoldDB" id="A0A9D2BA22"/>
<evidence type="ECO:0000259" key="1">
    <source>
        <dbReference type="Pfam" id="PF07866"/>
    </source>
</evidence>
<evidence type="ECO:0000313" key="2">
    <source>
        <dbReference type="EMBL" id="HIX68458.1"/>
    </source>
</evidence>
<reference evidence="2" key="2">
    <citation type="submission" date="2021-04" db="EMBL/GenBank/DDBJ databases">
        <authorList>
            <person name="Gilroy R."/>
        </authorList>
    </citation>
    <scope>NUCLEOTIDE SEQUENCE</scope>
    <source>
        <strain evidence="2">CHK191-13928</strain>
    </source>
</reference>
<sequence>MTDKRRMPRSGEFYRHFKGKLYQIITVAEHSETGEALVIYQALYGNFKTYARPLSMFMSEVDRGKYSDAGQIYRFEKVKKEFLTAETEKTEEKKETFDFETEIREPEFEENNPLLDFLDAKDHESRLNILTRYRDTISEVMLDSMGLSMDCILNGQSREEKYDELEKILRTKAHYEKEPR</sequence>
<evidence type="ECO:0000313" key="3">
    <source>
        <dbReference type="Proteomes" id="UP000886721"/>
    </source>
</evidence>
<dbReference type="Gene3D" id="2.30.30.320">
    <property type="entry name" value="DUF1653-like domain"/>
    <property type="match status" value="1"/>
</dbReference>
<dbReference type="InterPro" id="IPR023387">
    <property type="entry name" value="DUF1653-like_dom"/>
</dbReference>
<accession>A0A9D2BA22</accession>